<evidence type="ECO:0000313" key="1">
    <source>
        <dbReference type="EMBL" id="QFR22793.1"/>
    </source>
</evidence>
<protein>
    <submittedName>
        <fullName evidence="1">Uncharacterized protein</fullName>
    </submittedName>
</protein>
<sequence length="126" mass="13906">MAVSGIAITSGYVLFSDGRQWQCPAVCCETAFYARMFSSWEFILIDFKGLRVLFQSYFQKSGVETVLRFRTRTNPAKSPAELGWRRAASAKPLGVVSCDGGLSQQRPLSQTRLTTSAAKLPCGFHS</sequence>
<organism evidence="1 2">
    <name type="scientific">Schleiferilactobacillus harbinensis</name>
    <dbReference type="NCBI Taxonomy" id="304207"/>
    <lineage>
        <taxon>Bacteria</taxon>
        <taxon>Bacillati</taxon>
        <taxon>Bacillota</taxon>
        <taxon>Bacilli</taxon>
        <taxon>Lactobacillales</taxon>
        <taxon>Lactobacillaceae</taxon>
        <taxon>Schleiferilactobacillus</taxon>
    </lineage>
</organism>
<accession>A0A5P8M2W9</accession>
<dbReference type="KEGG" id="lhb:D1010_04680"/>
<gene>
    <name evidence="1" type="ORF">D1010_04680</name>
</gene>
<reference evidence="1 2" key="1">
    <citation type="submission" date="2019-10" db="EMBL/GenBank/DDBJ databases">
        <title>The completed genome of Lactobacillus harbinensis M1.</title>
        <authorList>
            <person name="Zheng Y."/>
        </authorList>
    </citation>
    <scope>NUCLEOTIDE SEQUENCE [LARGE SCALE GENOMIC DNA]</scope>
    <source>
        <strain evidence="1 2">M1</strain>
    </source>
</reference>
<proteinExistence type="predicted"/>
<dbReference type="AlphaFoldDB" id="A0A5P8M2W9"/>
<evidence type="ECO:0000313" key="2">
    <source>
        <dbReference type="Proteomes" id="UP000326779"/>
    </source>
</evidence>
<name>A0A5P8M2W9_9LACO</name>
<dbReference type="EMBL" id="CP045143">
    <property type="protein sequence ID" value="QFR22793.1"/>
    <property type="molecule type" value="Genomic_DNA"/>
</dbReference>
<dbReference type="Proteomes" id="UP000326779">
    <property type="component" value="Chromosome"/>
</dbReference>